<dbReference type="FunFam" id="3.40.50.1980:FF:000026">
    <property type="entry name" value="Histidinol dehydrogenase"/>
    <property type="match status" value="1"/>
</dbReference>
<dbReference type="AlphaFoldDB" id="A0AAF1KSE4"/>
<keyword evidence="6 13" id="KW-0028">Amino-acid biosynthesis</keyword>
<dbReference type="Proteomes" id="UP000249499">
    <property type="component" value="Chromosome"/>
</dbReference>
<feature type="binding site" evidence="13 18">
    <location>
        <position position="420"/>
    </location>
    <ligand>
        <name>Zn(2+)</name>
        <dbReference type="ChEBI" id="CHEBI:29105"/>
    </ligand>
</feature>
<keyword evidence="10 13" id="KW-0520">NAD</keyword>
<dbReference type="PRINTS" id="PR00083">
    <property type="entry name" value="HOLDHDRGNASE"/>
</dbReference>
<evidence type="ECO:0000256" key="19">
    <source>
        <dbReference type="RuleBase" id="RU004175"/>
    </source>
</evidence>
<dbReference type="RefSeq" id="WP_111218943.1">
    <property type="nucleotide sequence ID" value="NZ_CP117255.1"/>
</dbReference>
<evidence type="ECO:0000256" key="12">
    <source>
        <dbReference type="ARBA" id="ARBA00049489"/>
    </source>
</evidence>
<dbReference type="InterPro" id="IPR022695">
    <property type="entry name" value="Histidinol_DH_monofunct"/>
</dbReference>
<feature type="active site" description="Proton acceptor" evidence="13 15">
    <location>
        <position position="327"/>
    </location>
</feature>
<dbReference type="FunFam" id="3.40.50.1980:FF:000010">
    <property type="entry name" value="Histidinol dehydrogenase"/>
    <property type="match status" value="1"/>
</dbReference>
<evidence type="ECO:0000256" key="2">
    <source>
        <dbReference type="ARBA" id="ARBA00004940"/>
    </source>
</evidence>
<evidence type="ECO:0000256" key="14">
    <source>
        <dbReference type="PIRNR" id="PIRNR000099"/>
    </source>
</evidence>
<comment type="similarity">
    <text evidence="3 13 14 19">Belongs to the histidinol dehydrogenase family.</text>
</comment>
<feature type="binding site" evidence="13 17">
    <location>
        <position position="361"/>
    </location>
    <ligand>
        <name>substrate</name>
    </ligand>
</feature>
<evidence type="ECO:0000313" key="20">
    <source>
        <dbReference type="EMBL" id="WFR94691.1"/>
    </source>
</evidence>
<evidence type="ECO:0000256" key="10">
    <source>
        <dbReference type="ARBA" id="ARBA00023027"/>
    </source>
</evidence>
<dbReference type="InterPro" id="IPR012131">
    <property type="entry name" value="Hstdl_DH"/>
</dbReference>
<feature type="binding site" evidence="13 17">
    <location>
        <position position="415"/>
    </location>
    <ligand>
        <name>substrate</name>
    </ligand>
</feature>
<dbReference type="NCBIfam" id="TIGR00069">
    <property type="entry name" value="hisD"/>
    <property type="match status" value="1"/>
</dbReference>
<evidence type="ECO:0000256" key="13">
    <source>
        <dbReference type="HAMAP-Rule" id="MF_01024"/>
    </source>
</evidence>
<dbReference type="EC" id="1.1.1.23" evidence="4 13"/>
<reference evidence="21" key="2">
    <citation type="journal article" date="2023" name="MicrobiologyOpen">
        <title>Genomics of the tumorigenes clade of the family Rhizobiaceae and description of Rhizobium rhododendri sp. nov.</title>
        <authorList>
            <person name="Kuzmanovic N."/>
            <person name="diCenzo G.C."/>
            <person name="Bunk B."/>
            <person name="Sproeer C."/>
            <person name="Fruehling A."/>
            <person name="Neumann-Schaal M."/>
            <person name="Overmann J."/>
            <person name="Smalla K."/>
        </authorList>
    </citation>
    <scope>NUCLEOTIDE SEQUENCE [LARGE SCALE GENOMIC DNA]</scope>
    <source>
        <strain evidence="21">1078</strain>
    </source>
</reference>
<keyword evidence="8 13" id="KW-0862">Zinc</keyword>
<feature type="binding site" evidence="13 17">
    <location>
        <position position="420"/>
    </location>
    <ligand>
        <name>substrate</name>
    </ligand>
</feature>
<feature type="binding site" evidence="13 17">
    <location>
        <position position="237"/>
    </location>
    <ligand>
        <name>substrate</name>
    </ligand>
</feature>
<dbReference type="PIRSF" id="PIRSF000099">
    <property type="entry name" value="Histidinol_dh"/>
    <property type="match status" value="1"/>
</dbReference>
<dbReference type="FunFam" id="1.20.5.1300:FF:000002">
    <property type="entry name" value="Histidinol dehydrogenase, chloroplastic"/>
    <property type="match status" value="1"/>
</dbReference>
<feature type="active site" description="Proton acceptor" evidence="13 15">
    <location>
        <position position="328"/>
    </location>
</feature>
<dbReference type="Gene3D" id="3.40.50.1980">
    <property type="entry name" value="Nitrogenase molybdenum iron protein domain"/>
    <property type="match status" value="2"/>
</dbReference>
<evidence type="ECO:0000256" key="5">
    <source>
        <dbReference type="ARBA" id="ARBA00016531"/>
    </source>
</evidence>
<sequence length="432" mass="45650">MAIWLEQAADGFEAQFAAFLTTKREVSEDVNAVVRDIIADVRARGDVALMEYSVRFDGIDFDATPMRVTSEEIDAAIAEVPSEVLGALKVAAVRIESHHRRQLPRDDSYEDELGVVLGSRWTAIEAVGIYVPGGTASYPSSVLMNAIPAKVAGVERVVMVVPAKEGVVNPAVLAAARMAGVEEIYRVGGAQAVAALAYGTETIAPVAKITGPGNAYVAAAKRHVFGTVGIDMIAGPSEVLVIADKDNNPDWIAADLLAQAEHDRGAQSILMTDNPLLAKSVEQAVERQLKTLGRAETAAASWRDFGAIIIVESLEDAIPLANRIAAEHLELAVDDPDALMLGIRNAGAIFIGKHTPEVIGDYVGGSNHVLPTARSARFSSGLSVLDFMKRTSVLKLGAEQLRALGPAAIALANSEGLDAHARSVAIRLNLEG</sequence>
<protein>
    <recommendedName>
        <fullName evidence="5 13">Histidinol dehydrogenase</fullName>
        <shortName evidence="13">HDH</shortName>
        <ecNumber evidence="4 13">1.1.1.23</ecNumber>
    </recommendedName>
</protein>
<feature type="binding site" evidence="13 18">
    <location>
        <position position="259"/>
    </location>
    <ligand>
        <name>Zn(2+)</name>
        <dbReference type="ChEBI" id="CHEBI:29105"/>
    </ligand>
</feature>
<feature type="binding site" evidence="13 16">
    <location>
        <position position="214"/>
    </location>
    <ligand>
        <name>NAD(+)</name>
        <dbReference type="ChEBI" id="CHEBI:57540"/>
    </ligand>
</feature>
<feature type="binding site" evidence="13 16">
    <location>
        <position position="130"/>
    </location>
    <ligand>
        <name>NAD(+)</name>
        <dbReference type="ChEBI" id="CHEBI:57540"/>
    </ligand>
</feature>
<dbReference type="GO" id="GO:0000105">
    <property type="term" value="P:L-histidine biosynthetic process"/>
    <property type="evidence" value="ECO:0007669"/>
    <property type="project" value="UniProtKB-UniRule"/>
</dbReference>
<gene>
    <name evidence="13 20" type="primary">hisD</name>
    <name evidence="20" type="ORF">PR017_12775</name>
</gene>
<dbReference type="Gene3D" id="1.20.5.1300">
    <property type="match status" value="1"/>
</dbReference>
<feature type="binding site" evidence="13 16">
    <location>
        <position position="191"/>
    </location>
    <ligand>
        <name>NAD(+)</name>
        <dbReference type="ChEBI" id="CHEBI:57540"/>
    </ligand>
</feature>
<dbReference type="PANTHER" id="PTHR21256:SF2">
    <property type="entry name" value="HISTIDINE BIOSYNTHESIS TRIFUNCTIONAL PROTEIN"/>
    <property type="match status" value="1"/>
</dbReference>
<dbReference type="KEGG" id="rtu:PR017_12775"/>
<dbReference type="InterPro" id="IPR016161">
    <property type="entry name" value="Ald_DH/histidinol_DH"/>
</dbReference>
<proteinExistence type="inferred from homology"/>
<evidence type="ECO:0000256" key="6">
    <source>
        <dbReference type="ARBA" id="ARBA00022605"/>
    </source>
</evidence>
<evidence type="ECO:0000256" key="18">
    <source>
        <dbReference type="PIRSR" id="PIRSR000099-4"/>
    </source>
</evidence>
<dbReference type="GO" id="GO:0008270">
    <property type="term" value="F:zinc ion binding"/>
    <property type="evidence" value="ECO:0007669"/>
    <property type="project" value="UniProtKB-UniRule"/>
</dbReference>
<feature type="binding site" evidence="13 17">
    <location>
        <position position="262"/>
    </location>
    <ligand>
        <name>substrate</name>
    </ligand>
</feature>
<evidence type="ECO:0000256" key="11">
    <source>
        <dbReference type="ARBA" id="ARBA00023102"/>
    </source>
</evidence>
<dbReference type="GO" id="GO:0004399">
    <property type="term" value="F:histidinol dehydrogenase activity"/>
    <property type="evidence" value="ECO:0007669"/>
    <property type="project" value="UniProtKB-UniRule"/>
</dbReference>
<comment type="pathway">
    <text evidence="2 13">Amino-acid biosynthesis; L-histidine biosynthesis; L-histidine from 5-phospho-alpha-D-ribose 1-diphosphate: step 9/9.</text>
</comment>
<dbReference type="EMBL" id="CP117255">
    <property type="protein sequence ID" value="WFR94691.1"/>
    <property type="molecule type" value="Genomic_DNA"/>
</dbReference>
<name>A0AAF1KSE4_9HYPH</name>
<reference evidence="20 21" key="1">
    <citation type="journal article" date="2018" name="Sci. Rep.">
        <title>Rhizobium tumorigenes sp. nov., a novel plant tumorigenic bacterium isolated from cane gall tumors on thornless blackberry.</title>
        <authorList>
            <person name="Kuzmanovi N."/>
            <person name="Smalla K."/>
            <person name="Gronow S."/>
            <person name="PuBawska J."/>
        </authorList>
    </citation>
    <scope>NUCLEOTIDE SEQUENCE [LARGE SCALE GENOMIC DNA]</scope>
    <source>
        <strain evidence="20 21">1078</strain>
    </source>
</reference>
<evidence type="ECO:0000256" key="1">
    <source>
        <dbReference type="ARBA" id="ARBA00003850"/>
    </source>
</evidence>
<evidence type="ECO:0000313" key="21">
    <source>
        <dbReference type="Proteomes" id="UP000249499"/>
    </source>
</evidence>
<feature type="binding site" evidence="13 17">
    <location>
        <position position="328"/>
    </location>
    <ligand>
        <name>substrate</name>
    </ligand>
</feature>
<evidence type="ECO:0000256" key="7">
    <source>
        <dbReference type="ARBA" id="ARBA00022723"/>
    </source>
</evidence>
<dbReference type="CDD" id="cd06572">
    <property type="entry name" value="Histidinol_dh"/>
    <property type="match status" value="1"/>
</dbReference>
<organism evidence="20 21">
    <name type="scientific">Rhizobium tumorigenes</name>
    <dbReference type="NCBI Taxonomy" id="2041385"/>
    <lineage>
        <taxon>Bacteria</taxon>
        <taxon>Pseudomonadati</taxon>
        <taxon>Pseudomonadota</taxon>
        <taxon>Alphaproteobacteria</taxon>
        <taxon>Hyphomicrobiales</taxon>
        <taxon>Rhizobiaceae</taxon>
        <taxon>Rhizobium/Agrobacterium group</taxon>
        <taxon>Rhizobium</taxon>
    </lineage>
</organism>
<keyword evidence="7 13" id="KW-0479">Metal-binding</keyword>
<dbReference type="PANTHER" id="PTHR21256">
    <property type="entry name" value="HISTIDINOL DEHYDROGENASE HDH"/>
    <property type="match status" value="1"/>
</dbReference>
<evidence type="ECO:0000256" key="8">
    <source>
        <dbReference type="ARBA" id="ARBA00022833"/>
    </source>
</evidence>
<evidence type="ECO:0000256" key="17">
    <source>
        <dbReference type="PIRSR" id="PIRSR000099-3"/>
    </source>
</evidence>
<dbReference type="GO" id="GO:0051287">
    <property type="term" value="F:NAD binding"/>
    <property type="evidence" value="ECO:0007669"/>
    <property type="project" value="InterPro"/>
</dbReference>
<keyword evidence="21" id="KW-1185">Reference proteome</keyword>
<evidence type="ECO:0000256" key="9">
    <source>
        <dbReference type="ARBA" id="ARBA00023002"/>
    </source>
</evidence>
<comment type="cofactor">
    <cofactor evidence="13 18">
        <name>Zn(2+)</name>
        <dbReference type="ChEBI" id="CHEBI:29105"/>
    </cofactor>
    <text evidence="13 18">Binds 1 zinc ion per subunit.</text>
</comment>
<feature type="binding site" evidence="13 17">
    <location>
        <position position="259"/>
    </location>
    <ligand>
        <name>substrate</name>
    </ligand>
</feature>
<accession>A0AAF1KSE4</accession>
<dbReference type="InterPro" id="IPR001692">
    <property type="entry name" value="Histidinol_DH_CS"/>
</dbReference>
<keyword evidence="11 13" id="KW-0368">Histidine biosynthesis</keyword>
<evidence type="ECO:0000256" key="15">
    <source>
        <dbReference type="PIRSR" id="PIRSR000099-1"/>
    </source>
</evidence>
<keyword evidence="9 13" id="KW-0560">Oxidoreductase</keyword>
<evidence type="ECO:0000256" key="16">
    <source>
        <dbReference type="PIRSR" id="PIRSR000099-2"/>
    </source>
</evidence>
<dbReference type="SUPFAM" id="SSF53720">
    <property type="entry name" value="ALDH-like"/>
    <property type="match status" value="1"/>
</dbReference>
<evidence type="ECO:0000256" key="4">
    <source>
        <dbReference type="ARBA" id="ARBA00012965"/>
    </source>
</evidence>
<comment type="function">
    <text evidence="1 13">Catalyzes the sequential NAD-dependent oxidations of L-histidinol to L-histidinaldehyde and then to L-histidine.</text>
</comment>
<feature type="binding site" evidence="13 18">
    <location>
        <position position="361"/>
    </location>
    <ligand>
        <name>Zn(2+)</name>
        <dbReference type="ChEBI" id="CHEBI:29105"/>
    </ligand>
</feature>
<feature type="binding site" evidence="13 18">
    <location>
        <position position="262"/>
    </location>
    <ligand>
        <name>Zn(2+)</name>
        <dbReference type="ChEBI" id="CHEBI:29105"/>
    </ligand>
</feature>
<dbReference type="GO" id="GO:0005829">
    <property type="term" value="C:cytosol"/>
    <property type="evidence" value="ECO:0007669"/>
    <property type="project" value="TreeGrafter"/>
</dbReference>
<evidence type="ECO:0000256" key="3">
    <source>
        <dbReference type="ARBA" id="ARBA00010178"/>
    </source>
</evidence>
<dbReference type="HAMAP" id="MF_01024">
    <property type="entry name" value="HisD"/>
    <property type="match status" value="1"/>
</dbReference>
<dbReference type="PROSITE" id="PS00611">
    <property type="entry name" value="HISOL_DEHYDROGENASE"/>
    <property type="match status" value="1"/>
</dbReference>
<dbReference type="Pfam" id="PF00815">
    <property type="entry name" value="Histidinol_dh"/>
    <property type="match status" value="1"/>
</dbReference>
<comment type="catalytic activity">
    <reaction evidence="12 13">
        <text>L-histidinol + 2 NAD(+) + H2O = L-histidine + 2 NADH + 3 H(+)</text>
        <dbReference type="Rhea" id="RHEA:20641"/>
        <dbReference type="ChEBI" id="CHEBI:15377"/>
        <dbReference type="ChEBI" id="CHEBI:15378"/>
        <dbReference type="ChEBI" id="CHEBI:57540"/>
        <dbReference type="ChEBI" id="CHEBI:57595"/>
        <dbReference type="ChEBI" id="CHEBI:57699"/>
        <dbReference type="ChEBI" id="CHEBI:57945"/>
        <dbReference type="EC" id="1.1.1.23"/>
    </reaction>
</comment>